<dbReference type="Pfam" id="PF00155">
    <property type="entry name" value="Aminotran_1_2"/>
    <property type="match status" value="1"/>
</dbReference>
<dbReference type="PROSITE" id="PS50012">
    <property type="entry name" value="RCC1_3"/>
    <property type="match status" value="2"/>
</dbReference>
<dbReference type="InterPro" id="IPR009091">
    <property type="entry name" value="RCC1/BLIP-II"/>
</dbReference>
<dbReference type="EMBL" id="CAADRP010001744">
    <property type="protein sequence ID" value="VFU51032.1"/>
    <property type="molecule type" value="Genomic_DNA"/>
</dbReference>
<reference evidence="4" key="1">
    <citation type="submission" date="2019-03" db="EMBL/GenBank/DDBJ databases">
        <authorList>
            <person name="Mank J."/>
            <person name="Almeida P."/>
        </authorList>
    </citation>
    <scope>NUCLEOTIDE SEQUENCE</scope>
    <source>
        <strain evidence="4">78183</strain>
    </source>
</reference>
<sequence>MWKKYTPMFITSFESSRSVLFCCEAYLDLNPICSMEPFKGKSNSVKHLEICQSSEGCLAIQAVKVSIQGDARLSYFLSAARKDLVNANEVSLLPLYILAIGAWSLQRKNEPLQYFFLCQINELFEGFKFCDELREKTFHLPKPNRYDASSETMKENVVSDLVCWGGDFQVGNPTFYWSGNFGAAKLVREITTVNSSLLSTLKEAKRPDFSVVLLVYSFFMVVSGVLIDEHVHRDYEPQVTEDPNYQIQRPHWYVFHISYNYWFDCASYIECGQCVAFAAYICNLDQPHRFAELSEMARLADAPAGSVYPKKLLEEIAKSVAKHPSLLVLSDEIYEHIVYAPATHTSFVSLPGFWGRNQNGQLGLGTIEDSLVPQKIQAFQGVSIKWLLLLLNILQLSQKMESSMDGVGVDMGTWDLGDKMIMVACGWRHTISVSSSGGLYTYGWSKYGQLGHGDFEDHLTPHKVEALRASSISLWNQLKRGQGIELVLLQELVHQMANVQYTENLTVGCHGRNNKVSMLRSL</sequence>
<dbReference type="InterPro" id="IPR004839">
    <property type="entry name" value="Aminotransferase_I/II_large"/>
</dbReference>
<dbReference type="Pfam" id="PF00415">
    <property type="entry name" value="RCC1"/>
    <property type="match status" value="2"/>
</dbReference>
<dbReference type="PANTHER" id="PTHR22870">
    <property type="entry name" value="REGULATOR OF CHROMOSOME CONDENSATION"/>
    <property type="match status" value="1"/>
</dbReference>
<dbReference type="InterPro" id="IPR051210">
    <property type="entry name" value="Ub_ligase/GEF_domain"/>
</dbReference>
<dbReference type="GO" id="GO:0030170">
    <property type="term" value="F:pyridoxal phosphate binding"/>
    <property type="evidence" value="ECO:0007669"/>
    <property type="project" value="InterPro"/>
</dbReference>
<evidence type="ECO:0000256" key="1">
    <source>
        <dbReference type="ARBA" id="ARBA00022737"/>
    </source>
</evidence>
<evidence type="ECO:0000259" key="3">
    <source>
        <dbReference type="Pfam" id="PF00155"/>
    </source>
</evidence>
<feature type="repeat" description="RCC1" evidence="2">
    <location>
        <begin position="437"/>
        <end position="491"/>
    </location>
</feature>
<dbReference type="SUPFAM" id="SSF50985">
    <property type="entry name" value="RCC1/BLIP-II"/>
    <property type="match status" value="1"/>
</dbReference>
<organism evidence="4">
    <name type="scientific">Salix viminalis</name>
    <name type="common">Common osier</name>
    <name type="synonym">Basket willow</name>
    <dbReference type="NCBI Taxonomy" id="40686"/>
    <lineage>
        <taxon>Eukaryota</taxon>
        <taxon>Viridiplantae</taxon>
        <taxon>Streptophyta</taxon>
        <taxon>Embryophyta</taxon>
        <taxon>Tracheophyta</taxon>
        <taxon>Spermatophyta</taxon>
        <taxon>Magnoliopsida</taxon>
        <taxon>eudicotyledons</taxon>
        <taxon>Gunneridae</taxon>
        <taxon>Pentapetalae</taxon>
        <taxon>rosids</taxon>
        <taxon>fabids</taxon>
        <taxon>Malpighiales</taxon>
        <taxon>Salicaceae</taxon>
        <taxon>Saliceae</taxon>
        <taxon>Salix</taxon>
    </lineage>
</organism>
<accession>A0A6N2MBS6</accession>
<dbReference type="PANTHER" id="PTHR22870:SF360">
    <property type="entry name" value="ULTRAVIOLET-B RECEPTOR UVR8"/>
    <property type="match status" value="1"/>
</dbReference>
<proteinExistence type="predicted"/>
<keyword evidence="1" id="KW-0677">Repeat</keyword>
<dbReference type="Gene3D" id="2.130.10.30">
    <property type="entry name" value="Regulator of chromosome condensation 1/beta-lactamase-inhibitor protein II"/>
    <property type="match status" value="1"/>
</dbReference>
<evidence type="ECO:0000313" key="4">
    <source>
        <dbReference type="EMBL" id="VFU51032.1"/>
    </source>
</evidence>
<gene>
    <name evidence="4" type="ORF">SVIM_LOCUS342466</name>
</gene>
<feature type="domain" description="Aminotransferase class I/classII large" evidence="3">
    <location>
        <begin position="302"/>
        <end position="342"/>
    </location>
</feature>
<dbReference type="InterPro" id="IPR015424">
    <property type="entry name" value="PyrdxlP-dep_Trfase"/>
</dbReference>
<dbReference type="SUPFAM" id="SSF53383">
    <property type="entry name" value="PLP-dependent transferases"/>
    <property type="match status" value="1"/>
</dbReference>
<dbReference type="AlphaFoldDB" id="A0A6N2MBS6"/>
<dbReference type="PROSITE" id="PS00626">
    <property type="entry name" value="RCC1_2"/>
    <property type="match status" value="1"/>
</dbReference>
<dbReference type="InterPro" id="IPR000408">
    <property type="entry name" value="Reg_chr_condens"/>
</dbReference>
<evidence type="ECO:0000256" key="2">
    <source>
        <dbReference type="PROSITE-ProRule" id="PRU00235"/>
    </source>
</evidence>
<dbReference type="Gene3D" id="3.40.640.10">
    <property type="entry name" value="Type I PLP-dependent aspartate aminotransferase-like (Major domain)"/>
    <property type="match status" value="1"/>
</dbReference>
<dbReference type="InterPro" id="IPR015421">
    <property type="entry name" value="PyrdxlP-dep_Trfase_major"/>
</dbReference>
<protein>
    <recommendedName>
        <fullName evidence="3">Aminotransferase class I/classII large domain-containing protein</fullName>
    </recommendedName>
</protein>
<feature type="repeat" description="RCC1" evidence="2">
    <location>
        <begin position="349"/>
        <end position="436"/>
    </location>
</feature>
<name>A0A6N2MBS6_SALVM</name>